<protein>
    <recommendedName>
        <fullName evidence="2">DUF7866 domain-containing protein</fullName>
    </recommendedName>
</protein>
<feature type="signal peptide" evidence="1">
    <location>
        <begin position="1"/>
        <end position="23"/>
    </location>
</feature>
<feature type="domain" description="DUF7866" evidence="2">
    <location>
        <begin position="58"/>
        <end position="110"/>
    </location>
</feature>
<dbReference type="Proteomes" id="UP000092600">
    <property type="component" value="Unassembled WGS sequence"/>
</dbReference>
<dbReference type="PANTHER" id="PTHR33786:SF5">
    <property type="entry name" value="EXPRESSED PROTEIN"/>
    <property type="match status" value="1"/>
</dbReference>
<sequence>MGKLQLILTLTLLLFINQKPIKGGATDAEGPRPSRAVVQYLPVGPIDNPPIHTADFDPFQLCLGCRCCAADNATDCLDTSCCFGIDCNLPDKPFGVCGFVPKTCNCTSCE</sequence>
<keyword evidence="1" id="KW-0732">Signal</keyword>
<evidence type="ECO:0000313" key="4">
    <source>
        <dbReference type="Proteomes" id="UP000092600"/>
    </source>
</evidence>
<accession>A0A199WAA2</accession>
<dbReference type="InterPro" id="IPR057188">
    <property type="entry name" value="DUF7866"/>
</dbReference>
<name>A0A199WAA2_ANACO</name>
<dbReference type="STRING" id="4615.A0A199WAA2"/>
<comment type="caution">
    <text evidence="3">The sequence shown here is derived from an EMBL/GenBank/DDBJ whole genome shotgun (WGS) entry which is preliminary data.</text>
</comment>
<dbReference type="Pfam" id="PF25268">
    <property type="entry name" value="DUF7866"/>
    <property type="match status" value="1"/>
</dbReference>
<dbReference type="PANTHER" id="PTHR33786">
    <property type="entry name" value="UBIQUITIN CARBOXYL-TERMINAL HYDROLASE"/>
    <property type="match status" value="1"/>
</dbReference>
<reference evidence="3 4" key="1">
    <citation type="journal article" date="2016" name="DNA Res.">
        <title>The draft genome of MD-2 pineapple using hybrid error correction of long reads.</title>
        <authorList>
            <person name="Redwan R.M."/>
            <person name="Saidin A."/>
            <person name="Kumar S.V."/>
        </authorList>
    </citation>
    <scope>NUCLEOTIDE SEQUENCE [LARGE SCALE GENOMIC DNA]</scope>
    <source>
        <strain evidence="4">cv. MD2</strain>
        <tissue evidence="3">Leaf</tissue>
    </source>
</reference>
<evidence type="ECO:0000256" key="1">
    <source>
        <dbReference type="SAM" id="SignalP"/>
    </source>
</evidence>
<dbReference type="EMBL" id="LSRQ01000043">
    <property type="protein sequence ID" value="OAY85825.1"/>
    <property type="molecule type" value="Genomic_DNA"/>
</dbReference>
<dbReference type="AlphaFoldDB" id="A0A199WAA2"/>
<evidence type="ECO:0000259" key="2">
    <source>
        <dbReference type="Pfam" id="PF25268"/>
    </source>
</evidence>
<proteinExistence type="predicted"/>
<feature type="chain" id="PRO_5008286402" description="DUF7866 domain-containing protein" evidence="1">
    <location>
        <begin position="24"/>
        <end position="110"/>
    </location>
</feature>
<organism evidence="3 4">
    <name type="scientific">Ananas comosus</name>
    <name type="common">Pineapple</name>
    <name type="synonym">Ananas ananas</name>
    <dbReference type="NCBI Taxonomy" id="4615"/>
    <lineage>
        <taxon>Eukaryota</taxon>
        <taxon>Viridiplantae</taxon>
        <taxon>Streptophyta</taxon>
        <taxon>Embryophyta</taxon>
        <taxon>Tracheophyta</taxon>
        <taxon>Spermatophyta</taxon>
        <taxon>Magnoliopsida</taxon>
        <taxon>Liliopsida</taxon>
        <taxon>Poales</taxon>
        <taxon>Bromeliaceae</taxon>
        <taxon>Bromelioideae</taxon>
        <taxon>Ananas</taxon>
    </lineage>
</organism>
<gene>
    <name evidence="3" type="ORF">ACMD2_21397</name>
</gene>
<evidence type="ECO:0000313" key="3">
    <source>
        <dbReference type="EMBL" id="OAY85825.1"/>
    </source>
</evidence>